<feature type="transmembrane region" description="Helical" evidence="14">
    <location>
        <begin position="107"/>
        <end position="129"/>
    </location>
</feature>
<dbReference type="PANTHER" id="PTHR32361">
    <property type="entry name" value="FERRIC/CUPRIC REDUCTASE TRANSMEMBRANE COMPONENT"/>
    <property type="match status" value="1"/>
</dbReference>
<dbReference type="EMBL" id="JADNRY010000013">
    <property type="protein sequence ID" value="KAF9074427.1"/>
    <property type="molecule type" value="Genomic_DNA"/>
</dbReference>
<name>A0A9P5Q5G2_9AGAR</name>
<feature type="transmembrane region" description="Helical" evidence="14">
    <location>
        <begin position="31"/>
        <end position="48"/>
    </location>
</feature>
<evidence type="ECO:0000256" key="5">
    <source>
        <dbReference type="ARBA" id="ARBA00022475"/>
    </source>
</evidence>
<feature type="transmembrane region" description="Helical" evidence="14">
    <location>
        <begin position="236"/>
        <end position="257"/>
    </location>
</feature>
<dbReference type="CDD" id="cd06186">
    <property type="entry name" value="NOX_Duox_like_FAD_NADP"/>
    <property type="match status" value="1"/>
</dbReference>
<keyword evidence="6 14" id="KW-0812">Transmembrane</keyword>
<dbReference type="GO" id="GO:0006879">
    <property type="term" value="P:intracellular iron ion homeostasis"/>
    <property type="evidence" value="ECO:0007669"/>
    <property type="project" value="TreeGrafter"/>
</dbReference>
<dbReference type="Pfam" id="PF08030">
    <property type="entry name" value="NAD_binding_6"/>
    <property type="match status" value="1"/>
</dbReference>
<keyword evidence="4" id="KW-0813">Transport</keyword>
<dbReference type="Pfam" id="PF01794">
    <property type="entry name" value="Ferric_reduct"/>
    <property type="match status" value="1"/>
</dbReference>
<keyword evidence="7" id="KW-0249">Electron transport</keyword>
<dbReference type="AlphaFoldDB" id="A0A9P5Q5G2"/>
<dbReference type="SUPFAM" id="SSF63380">
    <property type="entry name" value="Riboflavin synthase domain-like"/>
    <property type="match status" value="1"/>
</dbReference>
<gene>
    <name evidence="16" type="ORF">BDP27DRAFT_1214284</name>
</gene>
<dbReference type="GO" id="GO:0005886">
    <property type="term" value="C:plasma membrane"/>
    <property type="evidence" value="ECO:0007669"/>
    <property type="project" value="UniProtKB-SubCell"/>
</dbReference>
<keyword evidence="8 14" id="KW-1133">Transmembrane helix</keyword>
<accession>A0A9P5Q5G2</accession>
<reference evidence="16" key="1">
    <citation type="submission" date="2020-11" db="EMBL/GenBank/DDBJ databases">
        <authorList>
            <consortium name="DOE Joint Genome Institute"/>
            <person name="Ahrendt S."/>
            <person name="Riley R."/>
            <person name="Andreopoulos W."/>
            <person name="Labutti K."/>
            <person name="Pangilinan J."/>
            <person name="Ruiz-Duenas F.J."/>
            <person name="Barrasa J.M."/>
            <person name="Sanchez-Garcia M."/>
            <person name="Camarero S."/>
            <person name="Miyauchi S."/>
            <person name="Serrano A."/>
            <person name="Linde D."/>
            <person name="Babiker R."/>
            <person name="Drula E."/>
            <person name="Ayuso-Fernandez I."/>
            <person name="Pacheco R."/>
            <person name="Padilla G."/>
            <person name="Ferreira P."/>
            <person name="Barriuso J."/>
            <person name="Kellner H."/>
            <person name="Castanera R."/>
            <person name="Alfaro M."/>
            <person name="Ramirez L."/>
            <person name="Pisabarro A.G."/>
            <person name="Kuo A."/>
            <person name="Tritt A."/>
            <person name="Lipzen A."/>
            <person name="He G."/>
            <person name="Yan M."/>
            <person name="Ng V."/>
            <person name="Cullen D."/>
            <person name="Martin F."/>
            <person name="Rosso M.-N."/>
            <person name="Henrissat B."/>
            <person name="Hibbett D."/>
            <person name="Martinez A.T."/>
            <person name="Grigoriev I.V."/>
        </authorList>
    </citation>
    <scope>NUCLEOTIDE SEQUENCE</scope>
    <source>
        <strain evidence="16">AH 40177</strain>
    </source>
</reference>
<dbReference type="InterPro" id="IPR017938">
    <property type="entry name" value="Riboflavin_synthase-like_b-brl"/>
</dbReference>
<feature type="transmembrane region" description="Helical" evidence="14">
    <location>
        <begin position="209"/>
        <end position="229"/>
    </location>
</feature>
<dbReference type="GO" id="GO:0052851">
    <property type="term" value="F:ferric-chelate reductase (NADPH) activity"/>
    <property type="evidence" value="ECO:0007669"/>
    <property type="project" value="UniProtKB-EC"/>
</dbReference>
<evidence type="ECO:0000256" key="7">
    <source>
        <dbReference type="ARBA" id="ARBA00022982"/>
    </source>
</evidence>
<dbReference type="Pfam" id="PF08022">
    <property type="entry name" value="FAD_binding_8"/>
    <property type="match status" value="1"/>
</dbReference>
<keyword evidence="5" id="KW-1003">Cell membrane</keyword>
<dbReference type="InterPro" id="IPR017927">
    <property type="entry name" value="FAD-bd_FR_type"/>
</dbReference>
<evidence type="ECO:0000256" key="8">
    <source>
        <dbReference type="ARBA" id="ARBA00022989"/>
    </source>
</evidence>
<evidence type="ECO:0000259" key="15">
    <source>
        <dbReference type="PROSITE" id="PS51384"/>
    </source>
</evidence>
<keyword evidence="9" id="KW-0560">Oxidoreductase</keyword>
<dbReference type="Proteomes" id="UP000772434">
    <property type="component" value="Unassembled WGS sequence"/>
</dbReference>
<protein>
    <recommendedName>
        <fullName evidence="3">ferric-chelate reductase (NADPH)</fullName>
        <ecNumber evidence="3">1.16.1.9</ecNumber>
    </recommendedName>
</protein>
<dbReference type="InterPro" id="IPR013130">
    <property type="entry name" value="Fe3_Rdtase_TM_dom"/>
</dbReference>
<keyword evidence="11 14" id="KW-0472">Membrane</keyword>
<evidence type="ECO:0000256" key="4">
    <source>
        <dbReference type="ARBA" id="ARBA00022448"/>
    </source>
</evidence>
<dbReference type="PROSITE" id="PS51384">
    <property type="entry name" value="FAD_FR"/>
    <property type="match status" value="1"/>
</dbReference>
<evidence type="ECO:0000313" key="17">
    <source>
        <dbReference type="Proteomes" id="UP000772434"/>
    </source>
</evidence>
<evidence type="ECO:0000256" key="10">
    <source>
        <dbReference type="ARBA" id="ARBA00023065"/>
    </source>
</evidence>
<dbReference type="InterPro" id="IPR013121">
    <property type="entry name" value="Fe_red_NAD-bd_6"/>
</dbReference>
<keyword evidence="17" id="KW-1185">Reference proteome</keyword>
<dbReference type="EC" id="1.16.1.9" evidence="3"/>
<comment type="subcellular location">
    <subcellularLocation>
        <location evidence="1">Cell membrane</location>
        <topology evidence="1">Multi-pass membrane protein</topology>
    </subcellularLocation>
</comment>
<keyword evidence="12" id="KW-0325">Glycoprotein</keyword>
<evidence type="ECO:0000313" key="16">
    <source>
        <dbReference type="EMBL" id="KAF9074427.1"/>
    </source>
</evidence>
<dbReference type="GO" id="GO:0006826">
    <property type="term" value="P:iron ion transport"/>
    <property type="evidence" value="ECO:0007669"/>
    <property type="project" value="UniProtKB-ARBA"/>
</dbReference>
<dbReference type="InterPro" id="IPR051410">
    <property type="entry name" value="Ferric/Cupric_Reductase"/>
</dbReference>
<dbReference type="PANTHER" id="PTHR32361:SF9">
    <property type="entry name" value="FERRIC REDUCTASE TRANSMEMBRANE COMPONENT 3-RELATED"/>
    <property type="match status" value="1"/>
</dbReference>
<dbReference type="Gene3D" id="3.40.50.80">
    <property type="entry name" value="Nucleotide-binding domain of ferredoxin-NADP reductase (FNR) module"/>
    <property type="match status" value="1"/>
</dbReference>
<evidence type="ECO:0000256" key="13">
    <source>
        <dbReference type="ARBA" id="ARBA00048483"/>
    </source>
</evidence>
<dbReference type="InterPro" id="IPR039261">
    <property type="entry name" value="FNR_nucleotide-bd"/>
</dbReference>
<dbReference type="GO" id="GO:0015677">
    <property type="term" value="P:copper ion import"/>
    <property type="evidence" value="ECO:0007669"/>
    <property type="project" value="TreeGrafter"/>
</dbReference>
<evidence type="ECO:0000256" key="12">
    <source>
        <dbReference type="ARBA" id="ARBA00023180"/>
    </source>
</evidence>
<comment type="catalytic activity">
    <reaction evidence="13">
        <text>2 a Fe(II)-siderophore + NADP(+) + H(+) = 2 a Fe(III)-siderophore + NADPH</text>
        <dbReference type="Rhea" id="RHEA:28795"/>
        <dbReference type="Rhea" id="RHEA-COMP:11342"/>
        <dbReference type="Rhea" id="RHEA-COMP:11344"/>
        <dbReference type="ChEBI" id="CHEBI:15378"/>
        <dbReference type="ChEBI" id="CHEBI:29033"/>
        <dbReference type="ChEBI" id="CHEBI:29034"/>
        <dbReference type="ChEBI" id="CHEBI:57783"/>
        <dbReference type="ChEBI" id="CHEBI:58349"/>
        <dbReference type="EC" id="1.16.1.9"/>
    </reaction>
</comment>
<feature type="domain" description="FAD-binding FR-type" evidence="15">
    <location>
        <begin position="298"/>
        <end position="438"/>
    </location>
</feature>
<dbReference type="SFLD" id="SFLDG01168">
    <property type="entry name" value="Ferric_reductase_subgroup_(FRE"/>
    <property type="match status" value="1"/>
</dbReference>
<evidence type="ECO:0000256" key="3">
    <source>
        <dbReference type="ARBA" id="ARBA00012668"/>
    </source>
</evidence>
<sequence>MKLSPTDPSSVPPNLDKTLRVQRANEYPHEVWFFLTSLIALVVIFRFLSYVSSKLFRPNALIKARDSEKGASHPANRSISLRYLLSALVNFYRIVAFRITLNFGSFSLNLAEVVLTIMYITALFTWTFINTTNVSGGKLDVKYWSDRCGVLVASQLPLITALGTKNSAISFIIGVSHEKLNYLHRMAARVIFVLICVHATGRVSHLGSTWLHCGILAAFSLIILCLISIRPVRARAYEFFFCTHLILVLLILIGSFYHTKNFSYHMYVWPSFVIWGVDRGIRTTRLILFNHLYFGLGSSAGNHTLDANTELITPECVRLTLKRPPHFKWAPGQLAYLICPGVSALPFESHPFTIASYDSREMTPQPALADSSSALSTSTSMNERATVALEHATVSHWKELVFLIHVREGFTKRLAEIAVQRDTIKVYLDGPYGTSHDVSSYKTIVFIAGLSGVSYTLPLLLDTIERVRSGTSICQRATFIWCIRDPAHIQWISDALARALLDIPNSLCISVHIFVTGSSTTPSLDYRSTEDQAGSDESSPVTPVETWKAKPLDIGSELKASSMSLLTQLPAVKVTQGRPSLAKLLQEETDETNGGPMWVTVCGSQSIAGAAREALKFPIGGLSAILRGETSVSLHVESFGYA</sequence>
<dbReference type="InterPro" id="IPR013112">
    <property type="entry name" value="FAD-bd_8"/>
</dbReference>
<evidence type="ECO:0000256" key="14">
    <source>
        <dbReference type="SAM" id="Phobius"/>
    </source>
</evidence>
<dbReference type="OrthoDB" id="4494341at2759"/>
<evidence type="ECO:0000256" key="11">
    <source>
        <dbReference type="ARBA" id="ARBA00023136"/>
    </source>
</evidence>
<evidence type="ECO:0000256" key="1">
    <source>
        <dbReference type="ARBA" id="ARBA00004651"/>
    </source>
</evidence>
<dbReference type="SFLD" id="SFLDS00052">
    <property type="entry name" value="Ferric_Reductase_Domain"/>
    <property type="match status" value="1"/>
</dbReference>
<evidence type="ECO:0000256" key="2">
    <source>
        <dbReference type="ARBA" id="ARBA00006278"/>
    </source>
</evidence>
<dbReference type="SUPFAM" id="SSF52343">
    <property type="entry name" value="Ferredoxin reductase-like, C-terminal NADP-linked domain"/>
    <property type="match status" value="1"/>
</dbReference>
<comment type="similarity">
    <text evidence="2">Belongs to the ferric reductase (FRE) family.</text>
</comment>
<organism evidence="16 17">
    <name type="scientific">Rhodocollybia butyracea</name>
    <dbReference type="NCBI Taxonomy" id="206335"/>
    <lineage>
        <taxon>Eukaryota</taxon>
        <taxon>Fungi</taxon>
        <taxon>Dikarya</taxon>
        <taxon>Basidiomycota</taxon>
        <taxon>Agaricomycotina</taxon>
        <taxon>Agaricomycetes</taxon>
        <taxon>Agaricomycetidae</taxon>
        <taxon>Agaricales</taxon>
        <taxon>Marasmiineae</taxon>
        <taxon>Omphalotaceae</taxon>
        <taxon>Rhodocollybia</taxon>
    </lineage>
</organism>
<evidence type="ECO:0000256" key="9">
    <source>
        <dbReference type="ARBA" id="ARBA00023002"/>
    </source>
</evidence>
<proteinExistence type="inferred from homology"/>
<keyword evidence="10" id="KW-0406">Ion transport</keyword>
<comment type="caution">
    <text evidence="16">The sequence shown here is derived from an EMBL/GenBank/DDBJ whole genome shotgun (WGS) entry which is preliminary data.</text>
</comment>
<evidence type="ECO:0000256" key="6">
    <source>
        <dbReference type="ARBA" id="ARBA00022692"/>
    </source>
</evidence>